<dbReference type="Pfam" id="PF08352">
    <property type="entry name" value="oligo_HPY"/>
    <property type="match status" value="1"/>
</dbReference>
<dbReference type="PROSITE" id="PS00211">
    <property type="entry name" value="ABC_TRANSPORTER_1"/>
    <property type="match status" value="2"/>
</dbReference>
<dbReference type="InterPro" id="IPR017871">
    <property type="entry name" value="ABC_transporter-like_CS"/>
</dbReference>
<dbReference type="SMART" id="SM00382">
    <property type="entry name" value="AAA"/>
    <property type="match status" value="2"/>
</dbReference>
<comment type="caution">
    <text evidence="6">The sequence shown here is derived from an EMBL/GenBank/DDBJ whole genome shotgun (WGS) entry which is preliminary data.</text>
</comment>
<dbReference type="PANTHER" id="PTHR43776:SF7">
    <property type="entry name" value="D,D-DIPEPTIDE TRANSPORT ATP-BINDING PROTEIN DDPF-RELATED"/>
    <property type="match status" value="1"/>
</dbReference>
<organism evidence="6 7">
    <name type="scientific">Elysia marginata</name>
    <dbReference type="NCBI Taxonomy" id="1093978"/>
    <lineage>
        <taxon>Eukaryota</taxon>
        <taxon>Metazoa</taxon>
        <taxon>Spiralia</taxon>
        <taxon>Lophotrochozoa</taxon>
        <taxon>Mollusca</taxon>
        <taxon>Gastropoda</taxon>
        <taxon>Heterobranchia</taxon>
        <taxon>Euthyneura</taxon>
        <taxon>Panpulmonata</taxon>
        <taxon>Sacoglossa</taxon>
        <taxon>Placobranchoidea</taxon>
        <taxon>Plakobranchidae</taxon>
        <taxon>Elysia</taxon>
    </lineage>
</organism>
<keyword evidence="7" id="KW-1185">Reference proteome</keyword>
<gene>
    <name evidence="6" type="ORF">ElyMa_000104500</name>
</gene>
<dbReference type="Proteomes" id="UP000762676">
    <property type="component" value="Unassembled WGS sequence"/>
</dbReference>
<dbReference type="NCBIfam" id="NF007739">
    <property type="entry name" value="PRK10419.1"/>
    <property type="match status" value="2"/>
</dbReference>
<dbReference type="GO" id="GO:0015833">
    <property type="term" value="P:peptide transport"/>
    <property type="evidence" value="ECO:0007669"/>
    <property type="project" value="InterPro"/>
</dbReference>
<dbReference type="GO" id="GO:0005524">
    <property type="term" value="F:ATP binding"/>
    <property type="evidence" value="ECO:0007669"/>
    <property type="project" value="UniProtKB-KW"/>
</dbReference>
<reference evidence="6 7" key="1">
    <citation type="journal article" date="2021" name="Elife">
        <title>Chloroplast acquisition without the gene transfer in kleptoplastic sea slugs, Plakobranchus ocellatus.</title>
        <authorList>
            <person name="Maeda T."/>
            <person name="Takahashi S."/>
            <person name="Yoshida T."/>
            <person name="Shimamura S."/>
            <person name="Takaki Y."/>
            <person name="Nagai Y."/>
            <person name="Toyoda A."/>
            <person name="Suzuki Y."/>
            <person name="Arimoto A."/>
            <person name="Ishii H."/>
            <person name="Satoh N."/>
            <person name="Nishiyama T."/>
            <person name="Hasebe M."/>
            <person name="Maruyama T."/>
            <person name="Minagawa J."/>
            <person name="Obokata J."/>
            <person name="Shigenobu S."/>
        </authorList>
    </citation>
    <scope>NUCLEOTIDE SEQUENCE [LARGE SCALE GENOMIC DNA]</scope>
</reference>
<evidence type="ECO:0000259" key="5">
    <source>
        <dbReference type="PROSITE" id="PS50893"/>
    </source>
</evidence>
<name>A0AAV4EL69_9GAST</name>
<evidence type="ECO:0000256" key="3">
    <source>
        <dbReference type="ARBA" id="ARBA00022741"/>
    </source>
</evidence>
<feature type="domain" description="ABC transporter" evidence="5">
    <location>
        <begin position="279"/>
        <end position="509"/>
    </location>
</feature>
<comment type="similarity">
    <text evidence="1">Belongs to the ABC transporter superfamily.</text>
</comment>
<dbReference type="Pfam" id="PF00005">
    <property type="entry name" value="ABC_tran"/>
    <property type="match status" value="2"/>
</dbReference>
<keyword evidence="2" id="KW-0813">Transport</keyword>
<accession>A0AAV4EL69</accession>
<dbReference type="InterPro" id="IPR027417">
    <property type="entry name" value="P-loop_NTPase"/>
</dbReference>
<keyword evidence="3" id="KW-0547">Nucleotide-binding</keyword>
<proteinExistence type="inferred from homology"/>
<evidence type="ECO:0000313" key="6">
    <source>
        <dbReference type="EMBL" id="GFR61472.1"/>
    </source>
</evidence>
<evidence type="ECO:0000256" key="2">
    <source>
        <dbReference type="ARBA" id="ARBA00022448"/>
    </source>
</evidence>
<evidence type="ECO:0000256" key="1">
    <source>
        <dbReference type="ARBA" id="ARBA00005417"/>
    </source>
</evidence>
<dbReference type="PANTHER" id="PTHR43776">
    <property type="entry name" value="TRANSPORT ATP-BINDING PROTEIN"/>
    <property type="match status" value="1"/>
</dbReference>
<dbReference type="InterPro" id="IPR050319">
    <property type="entry name" value="ABC_transp_ATP-bind"/>
</dbReference>
<dbReference type="NCBIfam" id="NF008453">
    <property type="entry name" value="PRK11308.1"/>
    <property type="match status" value="2"/>
</dbReference>
<evidence type="ECO:0000313" key="7">
    <source>
        <dbReference type="Proteomes" id="UP000762676"/>
    </source>
</evidence>
<dbReference type="PROSITE" id="PS50893">
    <property type="entry name" value="ABC_TRANSPORTER_2"/>
    <property type="match status" value="2"/>
</dbReference>
<dbReference type="Gene3D" id="3.40.50.300">
    <property type="entry name" value="P-loop containing nucleotide triphosphate hydrolases"/>
    <property type="match status" value="2"/>
</dbReference>
<dbReference type="InterPro" id="IPR003593">
    <property type="entry name" value="AAA+_ATPase"/>
</dbReference>
<dbReference type="CDD" id="cd03257">
    <property type="entry name" value="ABC_NikE_OppD_transporters"/>
    <property type="match status" value="2"/>
</dbReference>
<dbReference type="EMBL" id="BMAT01000196">
    <property type="protein sequence ID" value="GFR61472.1"/>
    <property type="molecule type" value="Genomic_DNA"/>
</dbReference>
<evidence type="ECO:0000256" key="4">
    <source>
        <dbReference type="ARBA" id="ARBA00022840"/>
    </source>
</evidence>
<protein>
    <submittedName>
        <fullName evidence="6">ABC transporter ATP-binding protein</fullName>
    </submittedName>
</protein>
<dbReference type="GO" id="GO:0055085">
    <property type="term" value="P:transmembrane transport"/>
    <property type="evidence" value="ECO:0007669"/>
    <property type="project" value="UniProtKB-ARBA"/>
</dbReference>
<sequence length="509" mass="57837">MSLTLSPNEILGIIGESGSGKSVLAMSILRLLRPSVFRIDSGEIYFEKTNLLQVSQKMIKAIRGNEISMVFQEPMSALNPVIKCGKQVEEVFKIHTRIPKSVRVEKVLQLFEKVRLHDPKIIFNKYPHQISGGQKQRVIFAMAMALDPKLLIADEPTTALDKHTQLEIVDLIKTLQKETGMSVLFISHDLNLIKETADRLIVMRYGETVETNTPKNLFEKPCHPYTKALVFSLPKDRERPKRLPTIQDFLKDTSPNISFESDREQQEKRTKIHCSPPLLELKNIGKVYQSKAFLCRKEIQQKVLERVNFSIYAGETLGLVGESGSGKSTLGNLILKLIAPSQGQIFFNGVDITALSQKEMQAYRSQIQMIFQDPFESLNPLLTVGSAILETLKVHRVGYSHSMRKEMVMDLLKKVGLDPTHFYRYPHQFSGGQRQRIGIARSIAMKPKLVICDEVVSALDISIRAQVLNLLNDLKEQFGFGYLFISHNMQIVRYMSDRIIHLEKGCIKE</sequence>
<dbReference type="SUPFAM" id="SSF52540">
    <property type="entry name" value="P-loop containing nucleoside triphosphate hydrolases"/>
    <property type="match status" value="2"/>
</dbReference>
<dbReference type="InterPro" id="IPR003439">
    <property type="entry name" value="ABC_transporter-like_ATP-bd"/>
</dbReference>
<feature type="domain" description="ABC transporter" evidence="5">
    <location>
        <begin position="1"/>
        <end position="230"/>
    </location>
</feature>
<dbReference type="GO" id="GO:0016887">
    <property type="term" value="F:ATP hydrolysis activity"/>
    <property type="evidence" value="ECO:0007669"/>
    <property type="project" value="InterPro"/>
</dbReference>
<dbReference type="InterPro" id="IPR013563">
    <property type="entry name" value="Oligopep_ABC_C"/>
</dbReference>
<keyword evidence="4 6" id="KW-0067">ATP-binding</keyword>
<dbReference type="AlphaFoldDB" id="A0AAV4EL69"/>